<protein>
    <submittedName>
        <fullName evidence="3">Uncharacterized protein</fullName>
    </submittedName>
</protein>
<feature type="region of interest" description="Disordered" evidence="1">
    <location>
        <begin position="143"/>
        <end position="168"/>
    </location>
</feature>
<keyword evidence="2" id="KW-0812">Transmembrane</keyword>
<proteinExistence type="predicted"/>
<organism evidence="3">
    <name type="scientific">hydrothermal vent metagenome</name>
    <dbReference type="NCBI Taxonomy" id="652676"/>
    <lineage>
        <taxon>unclassified sequences</taxon>
        <taxon>metagenomes</taxon>
        <taxon>ecological metagenomes</taxon>
    </lineage>
</organism>
<dbReference type="EMBL" id="UOGL01000329">
    <property type="protein sequence ID" value="VAX39403.1"/>
    <property type="molecule type" value="Genomic_DNA"/>
</dbReference>
<keyword evidence="2" id="KW-1133">Transmembrane helix</keyword>
<dbReference type="AlphaFoldDB" id="A0A3B1DRA2"/>
<gene>
    <name evidence="3" type="ORF">MNBD_PLANCTO02-2757</name>
</gene>
<name>A0A3B1DRA2_9ZZZZ</name>
<feature type="transmembrane region" description="Helical" evidence="2">
    <location>
        <begin position="38"/>
        <end position="60"/>
    </location>
</feature>
<accession>A0A3B1DRA2</accession>
<sequence length="314" mass="34964">MATSSVKPTPKNLIAKIPSTEKVEYRPPVIKVTQYEKVWAFLVALVLALIVAVVWLAFVYSNTVIPKEEEAVPLELLEMPGGFEDGVPDETLQLDSPEEVTYDPSTAEIEQDESEITEVEDVIQEISENASIQADEQFVMDAQNAGKPGSATGSGRRPLGSGDGKSGLPREQRWFISFAERGTLDTYAKQLSYFGIELGVLLPTGKLVYLSNLTKKPPTTRSVSSGKSEKRLYMTWQGGARKKADVDLFKRANIDVSRGTLFQFYPPRTEAMLARLEKSYRNKPTSSIKRTYFVVRSAGNGYKFVVTRQSYLIK</sequence>
<evidence type="ECO:0000313" key="3">
    <source>
        <dbReference type="EMBL" id="VAX39403.1"/>
    </source>
</evidence>
<keyword evidence="2" id="KW-0472">Membrane</keyword>
<evidence type="ECO:0000256" key="2">
    <source>
        <dbReference type="SAM" id="Phobius"/>
    </source>
</evidence>
<evidence type="ECO:0000256" key="1">
    <source>
        <dbReference type="SAM" id="MobiDB-lite"/>
    </source>
</evidence>
<reference evidence="3" key="1">
    <citation type="submission" date="2018-06" db="EMBL/GenBank/DDBJ databases">
        <authorList>
            <person name="Zhirakovskaya E."/>
        </authorList>
    </citation>
    <scope>NUCLEOTIDE SEQUENCE</scope>
</reference>